<keyword evidence="5" id="KW-0802">TPR repeat</keyword>
<dbReference type="GO" id="GO:0016020">
    <property type="term" value="C:membrane"/>
    <property type="evidence" value="ECO:0007669"/>
    <property type="project" value="UniProtKB-SubCell"/>
</dbReference>
<keyword evidence="3" id="KW-0677">Repeat</keyword>
<organism evidence="10 11">
    <name type="scientific">Candidatus Iainarchaeum sp</name>
    <dbReference type="NCBI Taxonomy" id="3101447"/>
    <lineage>
        <taxon>Archaea</taxon>
        <taxon>Candidatus Iainarchaeota</taxon>
        <taxon>Candidatus Iainarchaeia</taxon>
        <taxon>Candidatus Iainarchaeales</taxon>
        <taxon>Candidatus Iainarchaeaceae</taxon>
        <taxon>Candidatus Iainarchaeum</taxon>
    </lineage>
</organism>
<dbReference type="PANTHER" id="PTHR13504">
    <property type="entry name" value="FIDO DOMAIN-CONTAINING PROTEIN DDB_G0283145"/>
    <property type="match status" value="1"/>
</dbReference>
<dbReference type="PROSITE" id="PS51459">
    <property type="entry name" value="FIDO"/>
    <property type="match status" value="1"/>
</dbReference>
<evidence type="ECO:0000256" key="8">
    <source>
        <dbReference type="ARBA" id="ARBA00023136"/>
    </source>
</evidence>
<evidence type="ECO:0000256" key="3">
    <source>
        <dbReference type="ARBA" id="ARBA00022737"/>
    </source>
</evidence>
<evidence type="ECO:0000256" key="6">
    <source>
        <dbReference type="ARBA" id="ARBA00022840"/>
    </source>
</evidence>
<evidence type="ECO:0000256" key="4">
    <source>
        <dbReference type="ARBA" id="ARBA00022741"/>
    </source>
</evidence>
<reference evidence="10" key="2">
    <citation type="submission" date="2021-05" db="EMBL/GenBank/DDBJ databases">
        <title>Protein family content uncovers lineage relationships and bacterial pathway maintenance mechanisms in DPANN archaea.</title>
        <authorList>
            <person name="Castelle C.J."/>
            <person name="Meheust R."/>
            <person name="Jaffe A.L."/>
            <person name="Seitz K."/>
            <person name="Gong X."/>
            <person name="Baker B.J."/>
            <person name="Banfield J.F."/>
        </authorList>
    </citation>
    <scope>NUCLEOTIDE SEQUENCE</scope>
    <source>
        <strain evidence="10">RIFCSPLOWO2_01_FULL_58_19</strain>
    </source>
</reference>
<dbReference type="AlphaFoldDB" id="A0A8T4LCX4"/>
<proteinExistence type="predicted"/>
<evidence type="ECO:0000256" key="2">
    <source>
        <dbReference type="ARBA" id="ARBA00022692"/>
    </source>
</evidence>
<evidence type="ECO:0000313" key="10">
    <source>
        <dbReference type="EMBL" id="MBS3063812.1"/>
    </source>
</evidence>
<evidence type="ECO:0000313" key="11">
    <source>
        <dbReference type="Proteomes" id="UP000678237"/>
    </source>
</evidence>
<keyword evidence="8" id="KW-0472">Membrane</keyword>
<dbReference type="EMBL" id="JAGVWE010000007">
    <property type="protein sequence ID" value="MBS3063812.1"/>
    <property type="molecule type" value="Genomic_DNA"/>
</dbReference>
<gene>
    <name evidence="10" type="ORF">J4203_08190</name>
</gene>
<keyword evidence="7" id="KW-1133">Transmembrane helix</keyword>
<protein>
    <submittedName>
        <fullName evidence="10">Fic family protein</fullName>
    </submittedName>
</protein>
<dbReference type="Gene3D" id="1.10.3290.10">
    <property type="entry name" value="Fido-like domain"/>
    <property type="match status" value="1"/>
</dbReference>
<dbReference type="Proteomes" id="UP000678237">
    <property type="component" value="Unassembled WGS sequence"/>
</dbReference>
<name>A0A8T4LCX4_9ARCH</name>
<dbReference type="InterPro" id="IPR003812">
    <property type="entry name" value="Fido"/>
</dbReference>
<dbReference type="Pfam" id="PF02661">
    <property type="entry name" value="Fic"/>
    <property type="match status" value="1"/>
</dbReference>
<sequence length="322" mass="38133">MAGLIKRTVKGKEYYYLEKPVRFGRKVIKLSLYLGKEKPSKKGLKIKEKELEEKALERFYKKRLDKYKSSILTGKELAEVERIKDNFFERFNKLSKNRKESFYKKQAIDFVYTTLRTEGVDVGFSDVETAFQIIRDKRAEPILNSKVIISSSMITGFNFLPKIKFGERDALRLHGIVMSYFEDKTPGQLRDDQRIIAKYNPLTLKSEEINYRPPPPEKVKELFKGFFEWLEQNQNIHPLELAALVHLKIYLIHPFKDGNKRMCRLLFNKVLQDNDYPLLNISKETSKYFEALIKSVETGREKFFVKFCHKTFIEQVKNRRLM</sequence>
<evidence type="ECO:0000256" key="7">
    <source>
        <dbReference type="ARBA" id="ARBA00022989"/>
    </source>
</evidence>
<comment type="subcellular location">
    <subcellularLocation>
        <location evidence="1">Membrane</location>
        <topology evidence="1">Single-pass membrane protein</topology>
    </subcellularLocation>
</comment>
<dbReference type="SUPFAM" id="SSF140931">
    <property type="entry name" value="Fic-like"/>
    <property type="match status" value="1"/>
</dbReference>
<keyword evidence="6" id="KW-0067">ATP-binding</keyword>
<evidence type="ECO:0000256" key="5">
    <source>
        <dbReference type="ARBA" id="ARBA00022803"/>
    </source>
</evidence>
<dbReference type="GO" id="GO:0005524">
    <property type="term" value="F:ATP binding"/>
    <property type="evidence" value="ECO:0007669"/>
    <property type="project" value="UniProtKB-KW"/>
</dbReference>
<accession>A0A8T4LCX4</accession>
<keyword evidence="4" id="KW-0547">Nucleotide-binding</keyword>
<comment type="caution">
    <text evidence="10">The sequence shown here is derived from an EMBL/GenBank/DDBJ whole genome shotgun (WGS) entry which is preliminary data.</text>
</comment>
<keyword evidence="2" id="KW-0812">Transmembrane</keyword>
<dbReference type="InterPro" id="IPR040198">
    <property type="entry name" value="Fido_containing"/>
</dbReference>
<reference evidence="10" key="1">
    <citation type="submission" date="2021-03" db="EMBL/GenBank/DDBJ databases">
        <authorList>
            <person name="Jaffe A."/>
        </authorList>
    </citation>
    <scope>NUCLEOTIDE SEQUENCE</scope>
    <source>
        <strain evidence="10">RIFCSPLOWO2_01_FULL_58_19</strain>
    </source>
</reference>
<evidence type="ECO:0000256" key="1">
    <source>
        <dbReference type="ARBA" id="ARBA00004167"/>
    </source>
</evidence>
<feature type="domain" description="Fido" evidence="9">
    <location>
        <begin position="165"/>
        <end position="310"/>
    </location>
</feature>
<dbReference type="PANTHER" id="PTHR13504:SF34">
    <property type="entry name" value="PROTEIN ADENYLYLTRANSFERASE FICD"/>
    <property type="match status" value="1"/>
</dbReference>
<dbReference type="InterPro" id="IPR036597">
    <property type="entry name" value="Fido-like_dom_sf"/>
</dbReference>
<evidence type="ECO:0000259" key="9">
    <source>
        <dbReference type="PROSITE" id="PS51459"/>
    </source>
</evidence>